<sequence length="94" mass="10255">MIKADQARLVAVHDRVTFDSDEGIQAGYVNGMRRDVGNGEMHAWVEIDHQWPGVFRAVPVAAILTSEHVGPPSTAWFAIDWVDGCVPVIATLSV</sequence>
<dbReference type="RefSeq" id="WP_038492071.1">
    <property type="nucleotide sequence ID" value="NZ_CP009962.1"/>
</dbReference>
<organism evidence="1 2">
    <name type="scientific">Collimonas arenae</name>
    <dbReference type="NCBI Taxonomy" id="279058"/>
    <lineage>
        <taxon>Bacteria</taxon>
        <taxon>Pseudomonadati</taxon>
        <taxon>Pseudomonadota</taxon>
        <taxon>Betaproteobacteria</taxon>
        <taxon>Burkholderiales</taxon>
        <taxon>Oxalobacteraceae</taxon>
        <taxon>Collimonas</taxon>
    </lineage>
</organism>
<protein>
    <submittedName>
        <fullName evidence="1">Uncharacterized protein</fullName>
    </submittedName>
</protein>
<dbReference type="AlphaFoldDB" id="A0A0A1FHA0"/>
<accession>A0A0A1FHA0</accession>
<dbReference type="KEGG" id="care:LT85_3861"/>
<reference evidence="2" key="1">
    <citation type="journal article" date="2014" name="Soil Biol. Biochem.">
        <title>Structure and function of bacterial communities in ageing soils: Insights from the Mendocino ecological staircase.</title>
        <authorList>
            <person name="Uroz S."/>
            <person name="Tech J.J."/>
            <person name="Sawaya N.A."/>
            <person name="Frey-Klett P."/>
            <person name="Leveau J.H.J."/>
        </authorList>
    </citation>
    <scope>NUCLEOTIDE SEQUENCE [LARGE SCALE GENOMIC DNA]</scope>
    <source>
        <strain evidence="2">Cal35</strain>
    </source>
</reference>
<dbReference type="Proteomes" id="UP000030302">
    <property type="component" value="Chromosome"/>
</dbReference>
<dbReference type="OrthoDB" id="8723288at2"/>
<evidence type="ECO:0000313" key="2">
    <source>
        <dbReference type="Proteomes" id="UP000030302"/>
    </source>
</evidence>
<keyword evidence="2" id="KW-1185">Reference proteome</keyword>
<evidence type="ECO:0000313" key="1">
    <source>
        <dbReference type="EMBL" id="AIY43019.1"/>
    </source>
</evidence>
<gene>
    <name evidence="1" type="ORF">LT85_3861</name>
</gene>
<dbReference type="EMBL" id="CP009962">
    <property type="protein sequence ID" value="AIY43019.1"/>
    <property type="molecule type" value="Genomic_DNA"/>
</dbReference>
<name>A0A0A1FHA0_9BURK</name>
<dbReference type="STRING" id="279058.LT85_3861"/>
<dbReference type="HOGENOM" id="CLU_2381214_0_0_4"/>
<proteinExistence type="predicted"/>